<accession>A0A9Q1KGE0</accession>
<dbReference type="InterPro" id="IPR040256">
    <property type="entry name" value="At4g02000-like"/>
</dbReference>
<dbReference type="OrthoDB" id="1938170at2759"/>
<dbReference type="EMBL" id="JAKOGI010000140">
    <property type="protein sequence ID" value="KAJ8442465.1"/>
    <property type="molecule type" value="Genomic_DNA"/>
</dbReference>
<dbReference type="Proteomes" id="UP001153076">
    <property type="component" value="Unassembled WGS sequence"/>
</dbReference>
<reference evidence="1" key="1">
    <citation type="submission" date="2022-04" db="EMBL/GenBank/DDBJ databases">
        <title>Carnegiea gigantea Genome sequencing and assembly v2.</title>
        <authorList>
            <person name="Copetti D."/>
            <person name="Sanderson M.J."/>
            <person name="Burquez A."/>
            <person name="Wojciechowski M.F."/>
        </authorList>
    </citation>
    <scope>NUCLEOTIDE SEQUENCE</scope>
    <source>
        <strain evidence="1">SGP5-SGP5p</strain>
        <tissue evidence="1">Aerial part</tissue>
    </source>
</reference>
<name>A0A9Q1KGE0_9CARY</name>
<evidence type="ECO:0000313" key="2">
    <source>
        <dbReference type="Proteomes" id="UP001153076"/>
    </source>
</evidence>
<proteinExistence type="predicted"/>
<comment type="caution">
    <text evidence="1">The sequence shown here is derived from an EMBL/GenBank/DDBJ whole genome shotgun (WGS) entry which is preliminary data.</text>
</comment>
<keyword evidence="2" id="KW-1185">Reference proteome</keyword>
<organism evidence="1 2">
    <name type="scientific">Carnegiea gigantea</name>
    <dbReference type="NCBI Taxonomy" id="171969"/>
    <lineage>
        <taxon>Eukaryota</taxon>
        <taxon>Viridiplantae</taxon>
        <taxon>Streptophyta</taxon>
        <taxon>Embryophyta</taxon>
        <taxon>Tracheophyta</taxon>
        <taxon>Spermatophyta</taxon>
        <taxon>Magnoliopsida</taxon>
        <taxon>eudicotyledons</taxon>
        <taxon>Gunneridae</taxon>
        <taxon>Pentapetalae</taxon>
        <taxon>Caryophyllales</taxon>
        <taxon>Cactineae</taxon>
        <taxon>Cactaceae</taxon>
        <taxon>Cactoideae</taxon>
        <taxon>Echinocereeae</taxon>
        <taxon>Carnegiea</taxon>
    </lineage>
</organism>
<evidence type="ECO:0008006" key="3">
    <source>
        <dbReference type="Google" id="ProtNLM"/>
    </source>
</evidence>
<evidence type="ECO:0000313" key="1">
    <source>
        <dbReference type="EMBL" id="KAJ8442465.1"/>
    </source>
</evidence>
<dbReference type="AlphaFoldDB" id="A0A9Q1KGE0"/>
<dbReference type="PANTHER" id="PTHR31286">
    <property type="entry name" value="GLYCINE-RICH CELL WALL STRUCTURAL PROTEIN 1.8-LIKE"/>
    <property type="match status" value="1"/>
</dbReference>
<sequence>MASDLEDGLNSLKLTEAEEEILDFEDPGIERVDEQIALCLVGRLLTDSHFNLDALKTTMKNIWRPATGVIFFPHADKEVVLNEGPWAFNGSLLILKQLKGDEKPSEVGFSAVRFWVKVCDLPMRRKTYAFAKFLGHKKDILTPSKYLKLLVDVDITKPLWRGMQINIEGKPKWVELRYIKLSDYYYACGLIEYVSRGCDRYVDGTAEVEFPYGLKIKRKRRGDKLKQILVDSVQVVDKKGVRESTALEDMVVEGGTEMVKWKIIDMVGGKVGEWKVRLLNEPKQSETEGVETVVERCRRAQ</sequence>
<gene>
    <name evidence="1" type="ORF">Cgig2_022348</name>
</gene>
<dbReference type="PANTHER" id="PTHR31286:SF178">
    <property type="entry name" value="DUF4283 DOMAIN-CONTAINING PROTEIN"/>
    <property type="match status" value="1"/>
</dbReference>
<protein>
    <recommendedName>
        <fullName evidence="3">DUF4283 domain-containing protein</fullName>
    </recommendedName>
</protein>